<protein>
    <submittedName>
        <fullName evidence="1">Uncharacterized protein</fullName>
    </submittedName>
</protein>
<comment type="caution">
    <text evidence="1">The sequence shown here is derived from an EMBL/GenBank/DDBJ whole genome shotgun (WGS) entry which is preliminary data.</text>
</comment>
<proteinExistence type="predicted"/>
<accession>A0ABV9P9J1</accession>
<sequence length="83" mass="9904">MDKLNIQRLKSTLAYLKSKQRELKKEETSNTRTLESMIKYLKKDMLDQFKLGEYDIYIKNEIKNTDTFIKSVQNIIDEHCIVS</sequence>
<dbReference type="Proteomes" id="UP001595935">
    <property type="component" value="Unassembled WGS sequence"/>
</dbReference>
<keyword evidence="2" id="KW-1185">Reference proteome</keyword>
<evidence type="ECO:0000313" key="1">
    <source>
        <dbReference type="EMBL" id="MFC4746693.1"/>
    </source>
</evidence>
<gene>
    <name evidence="1" type="ORF">ACFO5S_04525</name>
</gene>
<organism evidence="1 2">
    <name type="scientific">Flavobacterium branchiicola</name>
    <dbReference type="NCBI Taxonomy" id="1114875"/>
    <lineage>
        <taxon>Bacteria</taxon>
        <taxon>Pseudomonadati</taxon>
        <taxon>Bacteroidota</taxon>
        <taxon>Flavobacteriia</taxon>
        <taxon>Flavobacteriales</taxon>
        <taxon>Flavobacteriaceae</taxon>
        <taxon>Flavobacterium</taxon>
    </lineage>
</organism>
<evidence type="ECO:0000313" key="2">
    <source>
        <dbReference type="Proteomes" id="UP001595935"/>
    </source>
</evidence>
<name>A0ABV9P9J1_9FLAO</name>
<dbReference type="RefSeq" id="WP_213256327.1">
    <property type="nucleotide sequence ID" value="NZ_JAGYWA010000002.1"/>
</dbReference>
<reference evidence="2" key="1">
    <citation type="journal article" date="2019" name="Int. J. Syst. Evol. Microbiol.">
        <title>The Global Catalogue of Microorganisms (GCM) 10K type strain sequencing project: providing services to taxonomists for standard genome sequencing and annotation.</title>
        <authorList>
            <consortium name="The Broad Institute Genomics Platform"/>
            <consortium name="The Broad Institute Genome Sequencing Center for Infectious Disease"/>
            <person name="Wu L."/>
            <person name="Ma J."/>
        </authorList>
    </citation>
    <scope>NUCLEOTIDE SEQUENCE [LARGE SCALE GENOMIC DNA]</scope>
    <source>
        <strain evidence="2">WYCCWR 13023</strain>
    </source>
</reference>
<dbReference type="EMBL" id="JBHSGV010000002">
    <property type="protein sequence ID" value="MFC4746693.1"/>
    <property type="molecule type" value="Genomic_DNA"/>
</dbReference>